<evidence type="ECO:0000313" key="2">
    <source>
        <dbReference type="EMBL" id="GAM54381.1"/>
    </source>
</evidence>
<reference evidence="2 3" key="1">
    <citation type="submission" date="2015-01" db="EMBL/GenBank/DDBJ databases">
        <title>Vibrio sp. C1 JCM 19231 whole genome shotgun sequence.</title>
        <authorList>
            <person name="Sawabe T."/>
            <person name="Meirelles P."/>
            <person name="Feng G."/>
            <person name="Sayaka M."/>
            <person name="Hattori M."/>
            <person name="Ohkuma M."/>
        </authorList>
    </citation>
    <scope>NUCLEOTIDE SEQUENCE [LARGE SCALE GENOMIC DNA]</scope>
    <source>
        <strain evidence="3">JCM 19231</strain>
    </source>
</reference>
<dbReference type="Pfam" id="PF08666">
    <property type="entry name" value="SAF"/>
    <property type="match status" value="1"/>
</dbReference>
<evidence type="ECO:0000259" key="1">
    <source>
        <dbReference type="SMART" id="SM00858"/>
    </source>
</evidence>
<reference evidence="2 3" key="2">
    <citation type="submission" date="2015-01" db="EMBL/GenBank/DDBJ databases">
        <authorList>
            <consortium name="NBRP consortium"/>
            <person name="Sawabe T."/>
            <person name="Meirelles P."/>
            <person name="Feng G."/>
            <person name="Sayaka M."/>
            <person name="Hattori M."/>
            <person name="Ohkuma M."/>
        </authorList>
    </citation>
    <scope>NUCLEOTIDE SEQUENCE [LARGE SCALE GENOMIC DNA]</scope>
    <source>
        <strain evidence="3">JCM 19231</strain>
    </source>
</reference>
<feature type="domain" description="SAF" evidence="1">
    <location>
        <begin position="44"/>
        <end position="106"/>
    </location>
</feature>
<evidence type="ECO:0000313" key="3">
    <source>
        <dbReference type="Proteomes" id="UP000031671"/>
    </source>
</evidence>
<gene>
    <name evidence="2" type="ORF">JCM19231_2270</name>
</gene>
<dbReference type="InterPro" id="IPR013974">
    <property type="entry name" value="SAF"/>
</dbReference>
<sequence>MSKGTIIFLLVLSVVFGLGAVMVAKQWMESQTQPQVKVETIERHPVVIAAVDIPEGTAIEAKHLSRKQLEVAWIDTNTVKDYSDLDGMVAKTNVLEGQILHKGHFGGPNEGASLAILIPEDKRAVTIRVNDVVGVAGFLLPGNKVDILNTVNNRTSTVLKNIKVLAVDQTARTNDNKPIIVRAVTLEVSPREAERLLSENSKGAIQLALRNPQAVDKPPRRYVAPPSVTVIKGTSQSSIRVSE</sequence>
<dbReference type="InterPro" id="IPR031571">
    <property type="entry name" value="RcpC_dom"/>
</dbReference>
<proteinExistence type="predicted"/>
<dbReference type="EMBL" id="BBRZ01000003">
    <property type="protein sequence ID" value="GAM54381.1"/>
    <property type="molecule type" value="Genomic_DNA"/>
</dbReference>
<comment type="caution">
    <text evidence="2">The sequence shown here is derived from an EMBL/GenBank/DDBJ whole genome shotgun (WGS) entry which is preliminary data.</text>
</comment>
<protein>
    <submittedName>
        <fullName evidence="2">Flp pilus assembly protein rcpC/cpaB</fullName>
    </submittedName>
</protein>
<dbReference type="Gene3D" id="3.90.1210.10">
    <property type="entry name" value="Antifreeze-like/N-acetylneuraminic acid synthase C-terminal domain"/>
    <property type="match status" value="1"/>
</dbReference>
<keyword evidence="3" id="KW-1185">Reference proteome</keyword>
<accession>A0A0B8NJT8</accession>
<dbReference type="RefSeq" id="WP_261834876.1">
    <property type="nucleotide sequence ID" value="NZ_AP024881.1"/>
</dbReference>
<dbReference type="AlphaFoldDB" id="A0A0B8NJT8"/>
<dbReference type="InterPro" id="IPR017592">
    <property type="entry name" value="Pilus_assmbl_Flp-typ_CpaB"/>
</dbReference>
<organism evidence="2 3">
    <name type="scientific">Vibrio ishigakensis</name>
    <dbReference type="NCBI Taxonomy" id="1481914"/>
    <lineage>
        <taxon>Bacteria</taxon>
        <taxon>Pseudomonadati</taxon>
        <taxon>Pseudomonadota</taxon>
        <taxon>Gammaproteobacteria</taxon>
        <taxon>Vibrionales</taxon>
        <taxon>Vibrionaceae</taxon>
        <taxon>Vibrio</taxon>
    </lineage>
</organism>
<dbReference type="SMART" id="SM00858">
    <property type="entry name" value="SAF"/>
    <property type="match status" value="1"/>
</dbReference>
<name>A0A0B8NJT8_9VIBR</name>
<dbReference type="Proteomes" id="UP000031671">
    <property type="component" value="Unassembled WGS sequence"/>
</dbReference>
<dbReference type="CDD" id="cd11614">
    <property type="entry name" value="SAF_CpaB_FlgA_like"/>
    <property type="match status" value="1"/>
</dbReference>
<dbReference type="NCBIfam" id="TIGR03177">
    <property type="entry name" value="pilus_cpaB"/>
    <property type="match status" value="1"/>
</dbReference>
<dbReference type="Pfam" id="PF16976">
    <property type="entry name" value="RcpC"/>
    <property type="match status" value="1"/>
</dbReference>